<dbReference type="GO" id="GO:0005886">
    <property type="term" value="C:plasma membrane"/>
    <property type="evidence" value="ECO:0007669"/>
    <property type="project" value="UniProtKB-SubCell"/>
</dbReference>
<keyword evidence="6 8" id="KW-0139">CF(1)</keyword>
<dbReference type="GO" id="GO:0045259">
    <property type="term" value="C:proton-transporting ATP synthase complex"/>
    <property type="evidence" value="ECO:0007669"/>
    <property type="project" value="UniProtKB-KW"/>
</dbReference>
<dbReference type="HAMAP" id="MF_01416">
    <property type="entry name" value="ATP_synth_delta_bact"/>
    <property type="match status" value="1"/>
</dbReference>
<keyword evidence="3 8" id="KW-0375">Hydrogen ion transport</keyword>
<dbReference type="KEGG" id="xba:C7S18_23205"/>
<evidence type="ECO:0000256" key="1">
    <source>
        <dbReference type="ARBA" id="ARBA00004370"/>
    </source>
</evidence>
<keyword evidence="2 8" id="KW-0813">Transport</keyword>
<evidence type="ECO:0000256" key="5">
    <source>
        <dbReference type="ARBA" id="ARBA00023136"/>
    </source>
</evidence>
<comment type="function">
    <text evidence="8">This protein is part of the stalk that links CF(0) to CF(1). It either transmits conformational changes from CF(0) to CF(1) or is implicated in proton conduction.</text>
</comment>
<comment type="function">
    <text evidence="8">F(1)F(0) ATP synthase produces ATP from ADP in the presence of a proton or sodium gradient. F-type ATPases consist of two structural domains, F(1) containing the extramembraneous catalytic core and F(0) containing the membrane proton channel, linked together by a central stalk and a peripheral stalk. During catalysis, ATP synthesis in the catalytic domain of F(1) is coupled via a rotary mechanism of the central stalk subunits to proton translocation.</text>
</comment>
<dbReference type="InterPro" id="IPR026015">
    <property type="entry name" value="ATP_synth_OSCP/delta_N_sf"/>
</dbReference>
<dbReference type="Gene3D" id="1.10.520.20">
    <property type="entry name" value="N-terminal domain of the delta subunit of the F1F0-ATP synthase"/>
    <property type="match status" value="1"/>
</dbReference>
<dbReference type="AlphaFoldDB" id="A0A2P1PYK6"/>
<evidence type="ECO:0000256" key="2">
    <source>
        <dbReference type="ARBA" id="ARBA00022448"/>
    </source>
</evidence>
<name>A0A2P1PYK6_9GAMM</name>
<evidence type="ECO:0000256" key="7">
    <source>
        <dbReference type="ARBA" id="ARBA00023310"/>
    </source>
</evidence>
<organism evidence="9 10">
    <name type="scientific">Ahniella affigens</name>
    <dbReference type="NCBI Taxonomy" id="2021234"/>
    <lineage>
        <taxon>Bacteria</taxon>
        <taxon>Pseudomonadati</taxon>
        <taxon>Pseudomonadota</taxon>
        <taxon>Gammaproteobacteria</taxon>
        <taxon>Lysobacterales</taxon>
        <taxon>Rhodanobacteraceae</taxon>
        <taxon>Ahniella</taxon>
    </lineage>
</organism>
<dbReference type="PRINTS" id="PR00125">
    <property type="entry name" value="ATPASEDELTA"/>
</dbReference>
<reference evidence="9 10" key="2">
    <citation type="submission" date="2018-03" db="EMBL/GenBank/DDBJ databases">
        <authorList>
            <person name="Keele B.F."/>
        </authorList>
    </citation>
    <scope>NUCLEOTIDE SEQUENCE [LARGE SCALE GENOMIC DNA]</scope>
    <source>
        <strain evidence="9 10">D13</strain>
    </source>
</reference>
<keyword evidence="5 8" id="KW-0472">Membrane</keyword>
<dbReference type="RefSeq" id="WP_106893823.1">
    <property type="nucleotide sequence ID" value="NZ_CP027860.1"/>
</dbReference>
<keyword evidence="7 8" id="KW-0066">ATP synthesis</keyword>
<dbReference type="OrthoDB" id="9816221at2"/>
<comment type="subcellular location">
    <subcellularLocation>
        <location evidence="8">Cell membrane</location>
        <topology evidence="8">Peripheral membrane protein</topology>
    </subcellularLocation>
    <subcellularLocation>
        <location evidence="1">Membrane</location>
    </subcellularLocation>
</comment>
<dbReference type="NCBIfam" id="TIGR01145">
    <property type="entry name" value="ATP_synt_delta"/>
    <property type="match status" value="1"/>
</dbReference>
<evidence type="ECO:0000313" key="9">
    <source>
        <dbReference type="EMBL" id="AVP99904.1"/>
    </source>
</evidence>
<dbReference type="Pfam" id="PF00213">
    <property type="entry name" value="OSCP"/>
    <property type="match status" value="1"/>
</dbReference>
<dbReference type="Proteomes" id="UP000241074">
    <property type="component" value="Chromosome"/>
</dbReference>
<dbReference type="EMBL" id="CP027860">
    <property type="protein sequence ID" value="AVP99904.1"/>
    <property type="molecule type" value="Genomic_DNA"/>
</dbReference>
<keyword evidence="10" id="KW-1185">Reference proteome</keyword>
<protein>
    <recommendedName>
        <fullName evidence="8">ATP synthase subunit delta</fullName>
    </recommendedName>
    <alternativeName>
        <fullName evidence="8">ATP synthase F(1) sector subunit delta</fullName>
    </alternativeName>
    <alternativeName>
        <fullName evidence="8">F-type ATPase subunit delta</fullName>
        <shortName evidence="8">F-ATPase subunit delta</shortName>
    </alternativeName>
</protein>
<evidence type="ECO:0000313" key="10">
    <source>
        <dbReference type="Proteomes" id="UP000241074"/>
    </source>
</evidence>
<reference evidence="9 10" key="1">
    <citation type="submission" date="2018-03" db="EMBL/GenBank/DDBJ databases">
        <title>Ahniella affigens gen. nov., sp. nov., a gammaproteobacterium isolated from sandy soil near a stream.</title>
        <authorList>
            <person name="Ko Y."/>
            <person name="Kim J.-H."/>
        </authorList>
    </citation>
    <scope>NUCLEOTIDE SEQUENCE [LARGE SCALE GENOMIC DNA]</scope>
    <source>
        <strain evidence="9 10">D13</strain>
    </source>
</reference>
<comment type="similarity">
    <text evidence="8">Belongs to the ATPase delta chain family.</text>
</comment>
<dbReference type="PANTHER" id="PTHR11910">
    <property type="entry name" value="ATP SYNTHASE DELTA CHAIN"/>
    <property type="match status" value="1"/>
</dbReference>
<dbReference type="NCBIfam" id="NF004402">
    <property type="entry name" value="PRK05758.2-2"/>
    <property type="match status" value="1"/>
</dbReference>
<evidence type="ECO:0000256" key="3">
    <source>
        <dbReference type="ARBA" id="ARBA00022781"/>
    </source>
</evidence>
<sequence>MSANLTLARPYARAAFESAKAENALKDWSAKLAFAAHVAATAEVKVLLGSPKLAIADQVGLLLPQGENLGGSFVRFLEELAKHRRLSVLGEVQEGFEALKREAEGLIRATVKTAVALDAQQADTLKKALKRKFEREIEIENVVDPTIIGGAVIDTGHLVIDGSVRGRLARLAQDIAR</sequence>
<evidence type="ECO:0000256" key="8">
    <source>
        <dbReference type="HAMAP-Rule" id="MF_01416"/>
    </source>
</evidence>
<keyword evidence="8" id="KW-1003">Cell membrane</keyword>
<evidence type="ECO:0000256" key="4">
    <source>
        <dbReference type="ARBA" id="ARBA00023065"/>
    </source>
</evidence>
<dbReference type="GO" id="GO:0046933">
    <property type="term" value="F:proton-transporting ATP synthase activity, rotational mechanism"/>
    <property type="evidence" value="ECO:0007669"/>
    <property type="project" value="UniProtKB-UniRule"/>
</dbReference>
<dbReference type="SUPFAM" id="SSF47928">
    <property type="entry name" value="N-terminal domain of the delta subunit of the F1F0-ATP synthase"/>
    <property type="match status" value="1"/>
</dbReference>
<evidence type="ECO:0000256" key="6">
    <source>
        <dbReference type="ARBA" id="ARBA00023196"/>
    </source>
</evidence>
<dbReference type="InterPro" id="IPR000711">
    <property type="entry name" value="ATPase_OSCP/dsu"/>
</dbReference>
<accession>A0A2P1PYK6</accession>
<keyword evidence="4 8" id="KW-0406">Ion transport</keyword>
<proteinExistence type="inferred from homology"/>
<gene>
    <name evidence="8" type="primary">atpH</name>
    <name evidence="9" type="ORF">C7S18_23205</name>
</gene>